<dbReference type="PANTHER" id="PTHR21047:SF2">
    <property type="entry name" value="THYMIDINE DIPHOSPHO-4-KETO-RHAMNOSE 3,5-EPIMERASE"/>
    <property type="match status" value="1"/>
</dbReference>
<dbReference type="CDD" id="cd00438">
    <property type="entry name" value="cupin_RmlC"/>
    <property type="match status" value="1"/>
</dbReference>
<comment type="pathway">
    <text evidence="3">Carbohydrate biosynthesis; dTDP-L-rhamnose biosynthesis.</text>
</comment>
<gene>
    <name evidence="4" type="ORF">CIAN88_21765</name>
</gene>
<comment type="function">
    <text evidence="3">Catalyzes the epimerization of the C3' and C5'positions of dTDP-6-deoxy-D-xylo-4-hexulose, forming dTDP-6-deoxy-L-lyxo-4-hexulose.</text>
</comment>
<sequence length="202" mass="23294">MVQKWNFQELDLKDAYLIKPFFASDDRGGLIKDYNIDVFKDHGINHELKEVFYTLSKKGVIRASHFQLIKQQPKLVRCVSGHVYDVIVDLRPDSPTYGQWRGFHLTAENMDSLLVPAYFGHGYLVIENSIVSYKATEVFFEEGDSGIMYNDPDIGIEWPFELIGGKDNLIISDKDLNLMSFNDYKKIMENYDNKSGIEGHLQ</sequence>
<organism evidence="4 5">
    <name type="scientific">Clostridium innocuum</name>
    <dbReference type="NCBI Taxonomy" id="1522"/>
    <lineage>
        <taxon>Bacteria</taxon>
        <taxon>Bacillati</taxon>
        <taxon>Bacillota</taxon>
        <taxon>Clostridia</taxon>
        <taxon>Eubacteriales</taxon>
        <taxon>Clostridiaceae</taxon>
        <taxon>Clostridium</taxon>
    </lineage>
</organism>
<dbReference type="InterPro" id="IPR011051">
    <property type="entry name" value="RmlC_Cupin_sf"/>
</dbReference>
<feature type="active site" description="Proton donor" evidence="1">
    <location>
        <position position="133"/>
    </location>
</feature>
<evidence type="ECO:0000313" key="5">
    <source>
        <dbReference type="Proteomes" id="UP000030008"/>
    </source>
</evidence>
<dbReference type="InterPro" id="IPR014710">
    <property type="entry name" value="RmlC-like_jellyroll"/>
</dbReference>
<dbReference type="GO" id="GO:0008830">
    <property type="term" value="F:dTDP-4-dehydrorhamnose 3,5-epimerase activity"/>
    <property type="evidence" value="ECO:0007669"/>
    <property type="project" value="UniProtKB-UniRule"/>
</dbReference>
<dbReference type="InterPro" id="IPR000888">
    <property type="entry name" value="RmlC-like"/>
</dbReference>
<name>A0A099I204_CLOIN</name>
<evidence type="ECO:0000256" key="2">
    <source>
        <dbReference type="PIRSR" id="PIRSR600888-3"/>
    </source>
</evidence>
<feature type="active site" description="Proton acceptor" evidence="1">
    <location>
        <position position="65"/>
    </location>
</feature>
<dbReference type="GO" id="GO:0005829">
    <property type="term" value="C:cytosol"/>
    <property type="evidence" value="ECO:0007669"/>
    <property type="project" value="TreeGrafter"/>
</dbReference>
<dbReference type="EMBL" id="JQIF01000131">
    <property type="protein sequence ID" value="KGJ51297.1"/>
    <property type="molecule type" value="Genomic_DNA"/>
</dbReference>
<dbReference type="Gene3D" id="2.60.120.10">
    <property type="entry name" value="Jelly Rolls"/>
    <property type="match status" value="1"/>
</dbReference>
<accession>A0A099I204</accession>
<comment type="similarity">
    <text evidence="3">Belongs to the dTDP-4-dehydrorhamnose 3,5-epimerase family.</text>
</comment>
<dbReference type="SUPFAM" id="SSF51182">
    <property type="entry name" value="RmlC-like cupins"/>
    <property type="match status" value="1"/>
</dbReference>
<comment type="catalytic activity">
    <reaction evidence="3">
        <text>dTDP-4-dehydro-6-deoxy-alpha-D-glucose = dTDP-4-dehydro-beta-L-rhamnose</text>
        <dbReference type="Rhea" id="RHEA:16969"/>
        <dbReference type="ChEBI" id="CHEBI:57649"/>
        <dbReference type="ChEBI" id="CHEBI:62830"/>
        <dbReference type="EC" id="5.1.3.13"/>
    </reaction>
</comment>
<dbReference type="EC" id="5.1.3.13" evidence="3"/>
<dbReference type="GO" id="GO:0019305">
    <property type="term" value="P:dTDP-rhamnose biosynthetic process"/>
    <property type="evidence" value="ECO:0007669"/>
    <property type="project" value="UniProtKB-UniRule"/>
</dbReference>
<evidence type="ECO:0000256" key="1">
    <source>
        <dbReference type="PIRSR" id="PIRSR600888-1"/>
    </source>
</evidence>
<evidence type="ECO:0000256" key="3">
    <source>
        <dbReference type="RuleBase" id="RU364069"/>
    </source>
</evidence>
<dbReference type="Pfam" id="PF00908">
    <property type="entry name" value="dTDP_sugar_isom"/>
    <property type="match status" value="1"/>
</dbReference>
<protein>
    <recommendedName>
        <fullName evidence="3">dTDP-4-dehydrorhamnose 3,5-epimerase</fullName>
        <ecNumber evidence="3">5.1.3.13</ecNumber>
    </recommendedName>
    <alternativeName>
        <fullName evidence="3">Thymidine diphospho-4-keto-rhamnose 3,5-epimerase</fullName>
    </alternativeName>
</protein>
<evidence type="ECO:0000313" key="4">
    <source>
        <dbReference type="EMBL" id="KGJ51297.1"/>
    </source>
</evidence>
<dbReference type="AlphaFoldDB" id="A0A099I204"/>
<proteinExistence type="inferred from homology"/>
<comment type="caution">
    <text evidence="4">The sequence shown here is derived from an EMBL/GenBank/DDBJ whole genome shotgun (WGS) entry which is preliminary data.</text>
</comment>
<dbReference type="NCBIfam" id="TIGR01221">
    <property type="entry name" value="rmlC"/>
    <property type="match status" value="1"/>
</dbReference>
<dbReference type="Proteomes" id="UP000030008">
    <property type="component" value="Unassembled WGS sequence"/>
</dbReference>
<reference evidence="4 5" key="1">
    <citation type="submission" date="2014-08" db="EMBL/GenBank/DDBJ databases">
        <title>Clostridium innocuum, an unnegligible vancomycin-resistant pathogen causing extra-intestinal infections.</title>
        <authorList>
            <person name="Feng Y."/>
            <person name="Chiu C.-H."/>
        </authorList>
    </citation>
    <scope>NUCLEOTIDE SEQUENCE [LARGE SCALE GENOMIC DNA]</scope>
    <source>
        <strain evidence="4 5">AN88</strain>
    </source>
</reference>
<keyword evidence="3" id="KW-0413">Isomerase</keyword>
<dbReference type="RefSeq" id="WP_044908220.1">
    <property type="nucleotide sequence ID" value="NZ_JAQCQO010000069.1"/>
</dbReference>
<dbReference type="GO" id="GO:0000271">
    <property type="term" value="P:polysaccharide biosynthetic process"/>
    <property type="evidence" value="ECO:0007669"/>
    <property type="project" value="TreeGrafter"/>
</dbReference>
<comment type="subunit">
    <text evidence="3">Homodimer.</text>
</comment>
<dbReference type="PANTHER" id="PTHR21047">
    <property type="entry name" value="DTDP-6-DEOXY-D-GLUCOSE-3,5 EPIMERASE"/>
    <property type="match status" value="1"/>
</dbReference>
<feature type="site" description="Participates in a stacking interaction with the thymidine ring of dTDP-4-oxo-6-deoxyglucose" evidence="2">
    <location>
        <position position="139"/>
    </location>
</feature>
<dbReference type="UniPathway" id="UPA00124"/>